<feature type="region of interest" description="Disordered" evidence="11">
    <location>
        <begin position="131"/>
        <end position="152"/>
    </location>
</feature>
<evidence type="ECO:0008006" key="16">
    <source>
        <dbReference type="Google" id="ProtNLM"/>
    </source>
</evidence>
<evidence type="ECO:0000256" key="5">
    <source>
        <dbReference type="ARBA" id="ARBA00022701"/>
    </source>
</evidence>
<feature type="coiled-coil region" evidence="10">
    <location>
        <begin position="190"/>
        <end position="217"/>
    </location>
</feature>
<accession>A0AAN9VMJ0</accession>
<keyword evidence="4" id="KW-0132">Cell division</keyword>
<dbReference type="Gene3D" id="1.20.5.1430">
    <property type="match status" value="1"/>
</dbReference>
<dbReference type="AlphaFoldDB" id="A0AAN9VMJ0"/>
<reference evidence="14 15" key="1">
    <citation type="submission" date="2024-03" db="EMBL/GenBank/DDBJ databases">
        <title>The genome assembly and annotation of the cricket Gryllus longicercus Weissman &amp; Gray.</title>
        <authorList>
            <person name="Szrajer S."/>
            <person name="Gray D."/>
            <person name="Ylla G."/>
        </authorList>
    </citation>
    <scope>NUCLEOTIDE SEQUENCE [LARGE SCALE GENOMIC DNA]</scope>
    <source>
        <strain evidence="14">DAG 2021-001</strain>
        <tissue evidence="14">Whole body minus gut</tissue>
    </source>
</reference>
<dbReference type="Pfam" id="PF00307">
    <property type="entry name" value="CH"/>
    <property type="match status" value="1"/>
</dbReference>
<evidence type="ECO:0000256" key="10">
    <source>
        <dbReference type="SAM" id="Coils"/>
    </source>
</evidence>
<dbReference type="FunFam" id="1.10.418.10:FF:000007">
    <property type="entry name" value="Microtubule-associated protein, RP/EB family, member 2"/>
    <property type="match status" value="1"/>
</dbReference>
<evidence type="ECO:0000256" key="11">
    <source>
        <dbReference type="SAM" id="MobiDB-lite"/>
    </source>
</evidence>
<evidence type="ECO:0000259" key="12">
    <source>
        <dbReference type="PROSITE" id="PS50021"/>
    </source>
</evidence>
<dbReference type="SUPFAM" id="SSF47576">
    <property type="entry name" value="Calponin-homology domain, CH-domain"/>
    <property type="match status" value="1"/>
</dbReference>
<evidence type="ECO:0000256" key="3">
    <source>
        <dbReference type="ARBA" id="ARBA00022490"/>
    </source>
</evidence>
<dbReference type="InterPro" id="IPR027328">
    <property type="entry name" value="MAPRE"/>
</dbReference>
<name>A0AAN9VMJ0_9ORTH</name>
<dbReference type="PROSITE" id="PS51230">
    <property type="entry name" value="EB1_C"/>
    <property type="match status" value="1"/>
</dbReference>
<feature type="domain" description="Calponin-homology (CH)" evidence="12">
    <location>
        <begin position="14"/>
        <end position="116"/>
    </location>
</feature>
<evidence type="ECO:0000259" key="13">
    <source>
        <dbReference type="PROSITE" id="PS51230"/>
    </source>
</evidence>
<evidence type="ECO:0000313" key="14">
    <source>
        <dbReference type="EMBL" id="KAK7794073.1"/>
    </source>
</evidence>
<evidence type="ECO:0000256" key="7">
    <source>
        <dbReference type="ARBA" id="ARBA00023212"/>
    </source>
</evidence>
<keyword evidence="10" id="KW-0175">Coiled coil</keyword>
<dbReference type="Proteomes" id="UP001378592">
    <property type="component" value="Unassembled WGS sequence"/>
</dbReference>
<dbReference type="PANTHER" id="PTHR10623">
    <property type="entry name" value="MICROTUBULE-ASSOCIATED PROTEIN RP/EB FAMILY MEMBER"/>
    <property type="match status" value="1"/>
</dbReference>
<keyword evidence="3" id="KW-0963">Cytoplasm</keyword>
<protein>
    <recommendedName>
        <fullName evidence="16">Microtubule-associated protein RP/EB family member 1</fullName>
    </recommendedName>
</protein>
<evidence type="ECO:0000256" key="2">
    <source>
        <dbReference type="ARBA" id="ARBA00010729"/>
    </source>
</evidence>
<evidence type="ECO:0000313" key="15">
    <source>
        <dbReference type="Proteomes" id="UP001378592"/>
    </source>
</evidence>
<comment type="caution">
    <text evidence="14">The sequence shown here is derived from an EMBL/GenBank/DDBJ whole genome shotgun (WGS) entry which is preliminary data.</text>
</comment>
<keyword evidence="7" id="KW-0206">Cytoskeleton</keyword>
<evidence type="ECO:0000256" key="6">
    <source>
        <dbReference type="ARBA" id="ARBA00022776"/>
    </source>
</evidence>
<dbReference type="GO" id="GO:0005874">
    <property type="term" value="C:microtubule"/>
    <property type="evidence" value="ECO:0007669"/>
    <property type="project" value="UniProtKB-KW"/>
</dbReference>
<dbReference type="PROSITE" id="PS50021">
    <property type="entry name" value="CH"/>
    <property type="match status" value="1"/>
</dbReference>
<proteinExistence type="inferred from homology"/>
<evidence type="ECO:0000256" key="4">
    <source>
        <dbReference type="ARBA" id="ARBA00022618"/>
    </source>
</evidence>
<dbReference type="GO" id="GO:0051301">
    <property type="term" value="P:cell division"/>
    <property type="evidence" value="ECO:0007669"/>
    <property type="project" value="UniProtKB-KW"/>
</dbReference>
<dbReference type="Pfam" id="PF03271">
    <property type="entry name" value="EB1"/>
    <property type="match status" value="1"/>
</dbReference>
<dbReference type="SUPFAM" id="SSF140612">
    <property type="entry name" value="EB1 dimerisation domain-like"/>
    <property type="match status" value="1"/>
</dbReference>
<keyword evidence="15" id="KW-1185">Reference proteome</keyword>
<dbReference type="InterPro" id="IPR036133">
    <property type="entry name" value="EB1_C_sf"/>
</dbReference>
<comment type="similarity">
    <text evidence="2">Belongs to the MAPRE family.</text>
</comment>
<evidence type="ECO:0000256" key="1">
    <source>
        <dbReference type="ARBA" id="ARBA00004245"/>
    </source>
</evidence>
<dbReference type="EMBL" id="JAZDUA010000348">
    <property type="protein sequence ID" value="KAK7794073.1"/>
    <property type="molecule type" value="Genomic_DNA"/>
</dbReference>
<dbReference type="InterPro" id="IPR036872">
    <property type="entry name" value="CH_dom_sf"/>
</dbReference>
<dbReference type="GO" id="GO:0008017">
    <property type="term" value="F:microtubule binding"/>
    <property type="evidence" value="ECO:0007669"/>
    <property type="project" value="InterPro"/>
</dbReference>
<evidence type="ECO:0000256" key="9">
    <source>
        <dbReference type="PROSITE-ProRule" id="PRU00576"/>
    </source>
</evidence>
<dbReference type="FunFam" id="1.20.5.1430:FF:000005">
    <property type="entry name" value="Eb1, isoform E"/>
    <property type="match status" value="1"/>
</dbReference>
<keyword evidence="6" id="KW-0498">Mitosis</keyword>
<organism evidence="14 15">
    <name type="scientific">Gryllus longicercus</name>
    <dbReference type="NCBI Taxonomy" id="2509291"/>
    <lineage>
        <taxon>Eukaryota</taxon>
        <taxon>Metazoa</taxon>
        <taxon>Ecdysozoa</taxon>
        <taxon>Arthropoda</taxon>
        <taxon>Hexapoda</taxon>
        <taxon>Insecta</taxon>
        <taxon>Pterygota</taxon>
        <taxon>Neoptera</taxon>
        <taxon>Polyneoptera</taxon>
        <taxon>Orthoptera</taxon>
        <taxon>Ensifera</taxon>
        <taxon>Gryllidea</taxon>
        <taxon>Grylloidea</taxon>
        <taxon>Gryllidae</taxon>
        <taxon>Gryllinae</taxon>
        <taxon>Gryllus</taxon>
    </lineage>
</organism>
<comment type="subcellular location">
    <subcellularLocation>
        <location evidence="1">Cytoplasm</location>
        <location evidence="1">Cytoskeleton</location>
    </subcellularLocation>
</comment>
<dbReference type="InterPro" id="IPR004953">
    <property type="entry name" value="EB1_C"/>
</dbReference>
<evidence type="ECO:0000256" key="8">
    <source>
        <dbReference type="ARBA" id="ARBA00023306"/>
    </source>
</evidence>
<feature type="domain" description="EB1 C-terminal" evidence="13">
    <location>
        <begin position="189"/>
        <end position="259"/>
    </location>
</feature>
<dbReference type="Gene3D" id="1.10.418.10">
    <property type="entry name" value="Calponin-like domain"/>
    <property type="match status" value="1"/>
</dbReference>
<keyword evidence="5 9" id="KW-0493">Microtubule</keyword>
<keyword evidence="8" id="KW-0131">Cell cycle</keyword>
<dbReference type="InterPro" id="IPR001715">
    <property type="entry name" value="CH_dom"/>
</dbReference>
<sequence length="272" mass="31272">MAVNVYNTNINSENLSRHELLAWVNNYLPTKYVKIEELCSGAAYCQFMDILFPGCLCLKKVKFNSTLEREYVQNFKILQSSFNKLNIDKMVEIDRLVKGKFQDNFEFLQWFKKFFEANYKAQNKDELKDEALASGPSVNSSESLHDSEKNNKASKHIVSGNNQASGKIHGKRNPVTQSYTSVASKDSAQLVFQMEEIEKLNTKISELTSQANDFEKERDFYYKKLRDIEDVCQEGDNEQDPVIQKILEVLYSVDDGFAPPTDEEKISGSEEY</sequence>
<gene>
    <name evidence="14" type="ORF">R5R35_010281</name>
</gene>